<gene>
    <name evidence="1" type="ORF">MM415A03241_0008</name>
</gene>
<reference evidence="1" key="1">
    <citation type="submission" date="2020-03" db="EMBL/GenBank/DDBJ databases">
        <title>The deep terrestrial virosphere.</title>
        <authorList>
            <person name="Holmfeldt K."/>
            <person name="Nilsson E."/>
            <person name="Simone D."/>
            <person name="Lopez-Fernandez M."/>
            <person name="Wu X."/>
            <person name="de Brujin I."/>
            <person name="Lundin D."/>
            <person name="Andersson A."/>
            <person name="Bertilsson S."/>
            <person name="Dopson M."/>
        </authorList>
    </citation>
    <scope>NUCLEOTIDE SEQUENCE</scope>
    <source>
        <strain evidence="1">MM415A03241</strain>
    </source>
</reference>
<proteinExistence type="predicted"/>
<evidence type="ECO:0000313" key="1">
    <source>
        <dbReference type="EMBL" id="QJA71366.1"/>
    </source>
</evidence>
<dbReference type="EMBL" id="MT141867">
    <property type="protein sequence ID" value="QJA71366.1"/>
    <property type="molecule type" value="Genomic_DNA"/>
</dbReference>
<dbReference type="AlphaFoldDB" id="A0A6M3JN95"/>
<sequence length="259" mass="30768">MKKDFYIYIKVDDKKQTSEVRRLLRATGYAKHRDGHYLSGYVKVYPHSQEYSIVNSNQNKDCPTYHFSDHTWRKLLLPEWQELIQETTMKKIAIRVHDRRQAHALDALLGGLISNWPWGLTNGTYLFPDKKTVGWNDSDDTNIEKLPSGYTPLDFRYDMPAICEFFETKEDKPPFEKIDVWKVRWYKDGIRVDRVEIMNEELEAAYYYQCCRDAMYEGIDFCFYKNEKGEASFDSNIVKPCDFLPLAKALLRLHWENEQ</sequence>
<protein>
    <submittedName>
        <fullName evidence="1">Uncharacterized protein</fullName>
    </submittedName>
</protein>
<accession>A0A6M3JN95</accession>
<name>A0A6M3JN95_9ZZZZ</name>
<organism evidence="1">
    <name type="scientific">viral metagenome</name>
    <dbReference type="NCBI Taxonomy" id="1070528"/>
    <lineage>
        <taxon>unclassified sequences</taxon>
        <taxon>metagenomes</taxon>
        <taxon>organismal metagenomes</taxon>
    </lineage>
</organism>